<evidence type="ECO:0000256" key="6">
    <source>
        <dbReference type="ARBA" id="ARBA00023077"/>
    </source>
</evidence>
<keyword evidence="5" id="KW-0732">Signal</keyword>
<evidence type="ECO:0000256" key="4">
    <source>
        <dbReference type="ARBA" id="ARBA00022692"/>
    </source>
</evidence>
<keyword evidence="15" id="KW-1185">Reference proteome</keyword>
<gene>
    <name evidence="14" type="ORF">EAH69_13355</name>
</gene>
<dbReference type="Pfam" id="PF07715">
    <property type="entry name" value="Plug"/>
    <property type="match status" value="1"/>
</dbReference>
<keyword evidence="7 10" id="KW-0472">Membrane</keyword>
<dbReference type="InterPro" id="IPR039426">
    <property type="entry name" value="TonB-dep_rcpt-like"/>
</dbReference>
<dbReference type="GO" id="GO:0009279">
    <property type="term" value="C:cell outer membrane"/>
    <property type="evidence" value="ECO:0007669"/>
    <property type="project" value="UniProtKB-SubCell"/>
</dbReference>
<dbReference type="OrthoDB" id="9762903at2"/>
<dbReference type="AlphaFoldDB" id="A0A3L9M0F9"/>
<evidence type="ECO:0000256" key="1">
    <source>
        <dbReference type="ARBA" id="ARBA00004571"/>
    </source>
</evidence>
<evidence type="ECO:0000313" key="14">
    <source>
        <dbReference type="EMBL" id="RLZ06465.1"/>
    </source>
</evidence>
<keyword evidence="9 10" id="KW-0998">Cell outer membrane</keyword>
<accession>A0A3L9M0F9</accession>
<evidence type="ECO:0000256" key="9">
    <source>
        <dbReference type="ARBA" id="ARBA00023237"/>
    </source>
</evidence>
<dbReference type="InterPro" id="IPR000531">
    <property type="entry name" value="Beta-barrel_TonB"/>
</dbReference>
<protein>
    <submittedName>
        <fullName evidence="14">TonB-dependent receptor</fullName>
    </submittedName>
</protein>
<dbReference type="PROSITE" id="PS52016">
    <property type="entry name" value="TONB_DEPENDENT_REC_3"/>
    <property type="match status" value="1"/>
</dbReference>
<dbReference type="GO" id="GO:0044718">
    <property type="term" value="P:siderophore transmembrane transport"/>
    <property type="evidence" value="ECO:0007669"/>
    <property type="project" value="TreeGrafter"/>
</dbReference>
<evidence type="ECO:0000256" key="3">
    <source>
        <dbReference type="ARBA" id="ARBA00022452"/>
    </source>
</evidence>
<dbReference type="GO" id="GO:0015344">
    <property type="term" value="F:siderophore uptake transmembrane transporter activity"/>
    <property type="evidence" value="ECO:0007669"/>
    <property type="project" value="TreeGrafter"/>
</dbReference>
<evidence type="ECO:0000256" key="7">
    <source>
        <dbReference type="ARBA" id="ARBA00023136"/>
    </source>
</evidence>
<dbReference type="InterPro" id="IPR037066">
    <property type="entry name" value="Plug_dom_sf"/>
</dbReference>
<sequence length="599" mass="69375">MKKKFILVALISGYVFGQNDAVQLEEVLINDPFLNHHYKSQSQIKLNDSILKKNQPSLSNLLQFESPIYFKENGVGMVSSPSFRGTTASQTAVVWNGININSSINGQTDFSTINSKSYDQILVKPGGGSIAYGTGGVGGAIHLLDELKYDDKLIQNLDLGYGSFDSYNLNYRLHFAKKNVATNVGYARFQSDNDYKIDNYLERNRNGKYYFNTVDANVGVKLVDHEIRLLSQFNFGNREFSLTDIYESPTLYDNQDYRVMGQWVFNKNRWNSDLKVAYTHESNQYYPNRQSSTTQDLEVNNWIAKYYLNYKFKPNQTISGFAENIYSKGNGTNLSDSDRNTAGFGLIYKHILSDKLQYEASIRQDFSSVYDVPFIYAFGANYKPLDFYEIRFNFSKNYRVPTFNDLFWETGGNPDLKAENALQFELGNDFKFNNLKLQTNVFYNDIKDMIQWIPTTGSSFWRPVNQNHVKTYGAELIGDYKWKNFAFRTIYSYTESINQKTDKTLIYVPKHQFHINTNYSYKSWNVFMQNRWVDQVFIQTDNQATIPSYWTSNLGLGYQINPNFGANFIVNNLFDHQYQSVANRWMPGINFQISINIKL</sequence>
<keyword evidence="3 10" id="KW-1134">Transmembrane beta strand</keyword>
<comment type="subcellular location">
    <subcellularLocation>
        <location evidence="1 10">Cell outer membrane</location>
        <topology evidence="1 10">Multi-pass membrane protein</topology>
    </subcellularLocation>
</comment>
<reference evidence="14 15" key="1">
    <citation type="submission" date="2018-10" db="EMBL/GenBank/DDBJ databases">
        <authorList>
            <person name="Chen X."/>
        </authorList>
    </citation>
    <scope>NUCLEOTIDE SEQUENCE [LARGE SCALE GENOMIC DNA]</scope>
    <source>
        <strain evidence="14 15">YIM 102668</strain>
    </source>
</reference>
<dbReference type="RefSeq" id="WP_121935716.1">
    <property type="nucleotide sequence ID" value="NZ_RDOJ01000027.1"/>
</dbReference>
<dbReference type="EMBL" id="RDOJ01000027">
    <property type="protein sequence ID" value="RLZ06465.1"/>
    <property type="molecule type" value="Genomic_DNA"/>
</dbReference>
<feature type="domain" description="TonB-dependent receptor-like beta-barrel" evidence="12">
    <location>
        <begin position="173"/>
        <end position="573"/>
    </location>
</feature>
<proteinExistence type="inferred from homology"/>
<dbReference type="PANTHER" id="PTHR30069:SF29">
    <property type="entry name" value="HEMOGLOBIN AND HEMOGLOBIN-HAPTOGLOBIN-BINDING PROTEIN 1-RELATED"/>
    <property type="match status" value="1"/>
</dbReference>
<dbReference type="Pfam" id="PF00593">
    <property type="entry name" value="TonB_dep_Rec_b-barrel"/>
    <property type="match status" value="1"/>
</dbReference>
<dbReference type="InterPro" id="IPR012910">
    <property type="entry name" value="Plug_dom"/>
</dbReference>
<evidence type="ECO:0000256" key="5">
    <source>
        <dbReference type="ARBA" id="ARBA00022729"/>
    </source>
</evidence>
<organism evidence="14 15">
    <name type="scientific">Faecalibacter macacae</name>
    <dbReference type="NCBI Taxonomy" id="1859289"/>
    <lineage>
        <taxon>Bacteria</taxon>
        <taxon>Pseudomonadati</taxon>
        <taxon>Bacteroidota</taxon>
        <taxon>Flavobacteriia</taxon>
        <taxon>Flavobacteriales</taxon>
        <taxon>Weeksellaceae</taxon>
        <taxon>Faecalibacter</taxon>
    </lineage>
</organism>
<dbReference type="Gene3D" id="2.40.170.20">
    <property type="entry name" value="TonB-dependent receptor, beta-barrel domain"/>
    <property type="match status" value="1"/>
</dbReference>
<keyword evidence="6 11" id="KW-0798">TonB box</keyword>
<keyword evidence="4 10" id="KW-0812">Transmembrane</keyword>
<evidence type="ECO:0000256" key="11">
    <source>
        <dbReference type="RuleBase" id="RU003357"/>
    </source>
</evidence>
<keyword evidence="8 14" id="KW-0675">Receptor</keyword>
<evidence type="ECO:0000256" key="2">
    <source>
        <dbReference type="ARBA" id="ARBA00022448"/>
    </source>
</evidence>
<dbReference type="InterPro" id="IPR036942">
    <property type="entry name" value="Beta-barrel_TonB_sf"/>
</dbReference>
<dbReference type="Gene3D" id="2.170.130.10">
    <property type="entry name" value="TonB-dependent receptor, plug domain"/>
    <property type="match status" value="1"/>
</dbReference>
<evidence type="ECO:0000256" key="10">
    <source>
        <dbReference type="PROSITE-ProRule" id="PRU01360"/>
    </source>
</evidence>
<name>A0A3L9M0F9_9FLAO</name>
<dbReference type="Proteomes" id="UP000275348">
    <property type="component" value="Unassembled WGS sequence"/>
</dbReference>
<comment type="caution">
    <text evidence="14">The sequence shown here is derived from an EMBL/GenBank/DDBJ whole genome shotgun (WGS) entry which is preliminary data.</text>
</comment>
<keyword evidence="2 10" id="KW-0813">Transport</keyword>
<dbReference type="PANTHER" id="PTHR30069">
    <property type="entry name" value="TONB-DEPENDENT OUTER MEMBRANE RECEPTOR"/>
    <property type="match status" value="1"/>
</dbReference>
<feature type="domain" description="TonB-dependent receptor plug" evidence="13">
    <location>
        <begin position="48"/>
        <end position="140"/>
    </location>
</feature>
<comment type="similarity">
    <text evidence="10 11">Belongs to the TonB-dependent receptor family.</text>
</comment>
<evidence type="ECO:0000256" key="8">
    <source>
        <dbReference type="ARBA" id="ARBA00023170"/>
    </source>
</evidence>
<dbReference type="SUPFAM" id="SSF56935">
    <property type="entry name" value="Porins"/>
    <property type="match status" value="1"/>
</dbReference>
<evidence type="ECO:0000259" key="12">
    <source>
        <dbReference type="Pfam" id="PF00593"/>
    </source>
</evidence>
<evidence type="ECO:0000313" key="15">
    <source>
        <dbReference type="Proteomes" id="UP000275348"/>
    </source>
</evidence>
<evidence type="ECO:0000259" key="13">
    <source>
        <dbReference type="Pfam" id="PF07715"/>
    </source>
</evidence>